<accession>A0ACC0VD10</accession>
<proteinExistence type="predicted"/>
<gene>
    <name evidence="1" type="ORF">N3K66_000300</name>
</gene>
<evidence type="ECO:0000313" key="1">
    <source>
        <dbReference type="EMBL" id="KAI9903771.1"/>
    </source>
</evidence>
<evidence type="ECO:0000313" key="2">
    <source>
        <dbReference type="Proteomes" id="UP001163324"/>
    </source>
</evidence>
<protein>
    <submittedName>
        <fullName evidence="1">Uncharacterized protein</fullName>
    </submittedName>
</protein>
<comment type="caution">
    <text evidence="1">The sequence shown here is derived from an EMBL/GenBank/DDBJ whole genome shotgun (WGS) entry which is preliminary data.</text>
</comment>
<sequence length="325" mass="36001">MVILVTGGAGFLGRHLVNLLLSQGHEVIVLDSMWTGSMDNITFYDDHKKFRFVEGDVREPLPHFEGVEQIYHLACPASPDHFETSPVEILETCYRGTKNVLDYALERNARVLIASTSEVYGDPEVDCQAESYRGNVNCFGPRSCYDEGKRAAEALAFAYQNSHGLEVRVARIFNAYGPHMTVSDGRAVPNFISAAIEDSRIVIYGDGSATRCFQFATDCVSGLKLLMESDVTEPVNIGSDNEMPVGQMAGIVADLVARKLGKAKRVPIVFLPRRTDDPMRRKPDIGLAKRTLGWQPVVELEEGVGRTVDWFLERAEGKKSEIAKL</sequence>
<dbReference type="EMBL" id="CM047940">
    <property type="protein sequence ID" value="KAI9903771.1"/>
    <property type="molecule type" value="Genomic_DNA"/>
</dbReference>
<name>A0ACC0VD10_9HYPO</name>
<keyword evidence="2" id="KW-1185">Reference proteome</keyword>
<reference evidence="1" key="1">
    <citation type="submission" date="2022-10" db="EMBL/GenBank/DDBJ databases">
        <title>Complete Genome of Trichothecium roseum strain YXFP-22015, a Plant Pathogen Isolated from Citrus.</title>
        <authorList>
            <person name="Wang Y."/>
            <person name="Zhu L."/>
        </authorList>
    </citation>
    <scope>NUCLEOTIDE SEQUENCE</scope>
    <source>
        <strain evidence="1">YXFP-22015</strain>
    </source>
</reference>
<dbReference type="Proteomes" id="UP001163324">
    <property type="component" value="Chromosome 1"/>
</dbReference>
<organism evidence="1 2">
    <name type="scientific">Trichothecium roseum</name>
    <dbReference type="NCBI Taxonomy" id="47278"/>
    <lineage>
        <taxon>Eukaryota</taxon>
        <taxon>Fungi</taxon>
        <taxon>Dikarya</taxon>
        <taxon>Ascomycota</taxon>
        <taxon>Pezizomycotina</taxon>
        <taxon>Sordariomycetes</taxon>
        <taxon>Hypocreomycetidae</taxon>
        <taxon>Hypocreales</taxon>
        <taxon>Hypocreales incertae sedis</taxon>
        <taxon>Trichothecium</taxon>
    </lineage>
</organism>